<dbReference type="Pfam" id="PF04002">
    <property type="entry name" value="RadC"/>
    <property type="match status" value="1"/>
</dbReference>
<keyword evidence="8" id="KW-1185">Reference proteome</keyword>
<comment type="caution">
    <text evidence="7">The sequence shown here is derived from an EMBL/GenBank/DDBJ whole genome shotgun (WGS) entry which is preliminary data.</text>
</comment>
<keyword evidence="2" id="KW-0479">Metal-binding</keyword>
<sequence>MLYLSAEGLFIAEDFHEGVHGSTAILPLRRAVRRAFELDARRLVIAHNHPSGNPEPSAADIRATRHFIDVAGALDFLVDDHIVVGANRAVSLRDRGLI</sequence>
<keyword evidence="3" id="KW-0378">Hydrolase</keyword>
<gene>
    <name evidence="7" type="ORF">ACFFF8_03325</name>
</gene>
<reference evidence="7 8" key="1">
    <citation type="submission" date="2024-09" db="EMBL/GenBank/DDBJ databases">
        <authorList>
            <person name="Sun Q."/>
            <person name="Mori K."/>
        </authorList>
    </citation>
    <scope>NUCLEOTIDE SEQUENCE [LARGE SCALE GENOMIC DNA]</scope>
    <source>
        <strain evidence="7 8">CICC 11035S</strain>
    </source>
</reference>
<evidence type="ECO:0000256" key="5">
    <source>
        <dbReference type="ARBA" id="ARBA00023049"/>
    </source>
</evidence>
<organism evidence="7 8">
    <name type="scientific">Novosphingobium clariflavum</name>
    <dbReference type="NCBI Taxonomy" id="2029884"/>
    <lineage>
        <taxon>Bacteria</taxon>
        <taxon>Pseudomonadati</taxon>
        <taxon>Pseudomonadota</taxon>
        <taxon>Alphaproteobacteria</taxon>
        <taxon>Sphingomonadales</taxon>
        <taxon>Sphingomonadaceae</taxon>
        <taxon>Novosphingobium</taxon>
    </lineage>
</organism>
<dbReference type="PANTHER" id="PTHR30471">
    <property type="entry name" value="DNA REPAIR PROTEIN RADC"/>
    <property type="match status" value="1"/>
</dbReference>
<dbReference type="InterPro" id="IPR001405">
    <property type="entry name" value="UPF0758"/>
</dbReference>
<feature type="domain" description="MPN" evidence="6">
    <location>
        <begin position="1"/>
        <end position="98"/>
    </location>
</feature>
<evidence type="ECO:0000313" key="8">
    <source>
        <dbReference type="Proteomes" id="UP001589858"/>
    </source>
</evidence>
<dbReference type="PANTHER" id="PTHR30471:SF3">
    <property type="entry name" value="UPF0758 PROTEIN YEES-RELATED"/>
    <property type="match status" value="1"/>
</dbReference>
<evidence type="ECO:0000259" key="6">
    <source>
        <dbReference type="PROSITE" id="PS50249"/>
    </source>
</evidence>
<dbReference type="SUPFAM" id="SSF102712">
    <property type="entry name" value="JAB1/MPN domain"/>
    <property type="match status" value="1"/>
</dbReference>
<protein>
    <submittedName>
        <fullName evidence="7">JAB domain-containing protein</fullName>
    </submittedName>
</protein>
<evidence type="ECO:0000256" key="4">
    <source>
        <dbReference type="ARBA" id="ARBA00022833"/>
    </source>
</evidence>
<keyword evidence="5" id="KW-0482">Metalloprotease</keyword>
<name>A0ABV6S312_9SPHN</name>
<dbReference type="InterPro" id="IPR020891">
    <property type="entry name" value="UPF0758_CS"/>
</dbReference>
<keyword evidence="1" id="KW-0645">Protease</keyword>
<proteinExistence type="predicted"/>
<accession>A0ABV6S312</accession>
<evidence type="ECO:0000256" key="2">
    <source>
        <dbReference type="ARBA" id="ARBA00022723"/>
    </source>
</evidence>
<dbReference type="PROSITE" id="PS01302">
    <property type="entry name" value="UPF0758"/>
    <property type="match status" value="1"/>
</dbReference>
<dbReference type="Gene3D" id="3.40.140.10">
    <property type="entry name" value="Cytidine Deaminase, domain 2"/>
    <property type="match status" value="1"/>
</dbReference>
<dbReference type="Proteomes" id="UP001589858">
    <property type="component" value="Unassembled WGS sequence"/>
</dbReference>
<dbReference type="PROSITE" id="PS50249">
    <property type="entry name" value="MPN"/>
    <property type="match status" value="1"/>
</dbReference>
<evidence type="ECO:0000256" key="3">
    <source>
        <dbReference type="ARBA" id="ARBA00022801"/>
    </source>
</evidence>
<dbReference type="RefSeq" id="WP_267220244.1">
    <property type="nucleotide sequence ID" value="NZ_JAPCWC010000006.1"/>
</dbReference>
<keyword evidence="4" id="KW-0862">Zinc</keyword>
<evidence type="ECO:0000256" key="1">
    <source>
        <dbReference type="ARBA" id="ARBA00022670"/>
    </source>
</evidence>
<dbReference type="InterPro" id="IPR025657">
    <property type="entry name" value="RadC_JAB"/>
</dbReference>
<dbReference type="EMBL" id="JBHLTM010000016">
    <property type="protein sequence ID" value="MFC0683620.1"/>
    <property type="molecule type" value="Genomic_DNA"/>
</dbReference>
<dbReference type="InterPro" id="IPR037518">
    <property type="entry name" value="MPN"/>
</dbReference>
<evidence type="ECO:0000313" key="7">
    <source>
        <dbReference type="EMBL" id="MFC0683620.1"/>
    </source>
</evidence>